<evidence type="ECO:0000256" key="6">
    <source>
        <dbReference type="ARBA" id="ARBA00022989"/>
    </source>
</evidence>
<dbReference type="PANTHER" id="PTHR48423:SF1">
    <property type="entry name" value="INTERLEUKIN-27 RECEPTOR SUBUNIT ALPHA"/>
    <property type="match status" value="1"/>
</dbReference>
<dbReference type="Pfam" id="PF06328">
    <property type="entry name" value="Lep_receptor_Ig"/>
    <property type="match status" value="1"/>
</dbReference>
<dbReference type="Proteomes" id="UP000694388">
    <property type="component" value="Unplaced"/>
</dbReference>
<keyword evidence="6 11" id="KW-1133">Transmembrane helix</keyword>
<keyword evidence="7 11" id="KW-0472">Membrane</keyword>
<reference evidence="14" key="1">
    <citation type="submission" date="2025-05" db="UniProtKB">
        <authorList>
            <consortium name="Ensembl"/>
        </authorList>
    </citation>
    <scope>IDENTIFICATION</scope>
</reference>
<accession>A0A8C4QIH5</accession>
<dbReference type="InterPro" id="IPR003529">
    <property type="entry name" value="Hematopoietin_rcpt_Gp130_CS"/>
</dbReference>
<dbReference type="InterPro" id="IPR010457">
    <property type="entry name" value="IgC2-like_lig-bd"/>
</dbReference>
<keyword evidence="9" id="KW-0675">Receptor</keyword>
<evidence type="ECO:0000256" key="1">
    <source>
        <dbReference type="ARBA" id="ARBA00004479"/>
    </source>
</evidence>
<dbReference type="PROSITE" id="PS01353">
    <property type="entry name" value="HEMATOPO_REC_L_F2"/>
    <property type="match status" value="1"/>
</dbReference>
<dbReference type="InterPro" id="IPR013783">
    <property type="entry name" value="Ig-like_fold"/>
</dbReference>
<protein>
    <recommendedName>
        <fullName evidence="13">Fibronectin type-III domain-containing protein</fullName>
    </recommendedName>
</protein>
<evidence type="ECO:0000256" key="7">
    <source>
        <dbReference type="ARBA" id="ARBA00023136"/>
    </source>
</evidence>
<dbReference type="Ensembl" id="ENSEBUT00000016631.1">
    <property type="protein sequence ID" value="ENSEBUP00000016055.1"/>
    <property type="gene ID" value="ENSEBUG00000010067.1"/>
</dbReference>
<proteinExistence type="inferred from homology"/>
<dbReference type="Gene3D" id="2.60.40.10">
    <property type="entry name" value="Immunoglobulins"/>
    <property type="match status" value="6"/>
</dbReference>
<keyword evidence="5" id="KW-0677">Repeat</keyword>
<dbReference type="CDD" id="cd00063">
    <property type="entry name" value="FN3"/>
    <property type="match status" value="2"/>
</dbReference>
<evidence type="ECO:0000313" key="15">
    <source>
        <dbReference type="Proteomes" id="UP000694388"/>
    </source>
</evidence>
<name>A0A8C4QIH5_EPTBU</name>
<dbReference type="InterPro" id="IPR003961">
    <property type="entry name" value="FN3_dom"/>
</dbReference>
<evidence type="ECO:0000256" key="12">
    <source>
        <dbReference type="SAM" id="SignalP"/>
    </source>
</evidence>
<dbReference type="GeneTree" id="ENSGT00940000155603"/>
<dbReference type="SMART" id="SM00060">
    <property type="entry name" value="FN3"/>
    <property type="match status" value="2"/>
</dbReference>
<keyword evidence="4 12" id="KW-0732">Signal</keyword>
<evidence type="ECO:0000256" key="4">
    <source>
        <dbReference type="ARBA" id="ARBA00022729"/>
    </source>
</evidence>
<feature type="domain" description="Fibronectin type-III" evidence="13">
    <location>
        <begin position="456"/>
        <end position="557"/>
    </location>
</feature>
<evidence type="ECO:0000256" key="11">
    <source>
        <dbReference type="SAM" id="Phobius"/>
    </source>
</evidence>
<evidence type="ECO:0000256" key="2">
    <source>
        <dbReference type="ARBA" id="ARBA00008921"/>
    </source>
</evidence>
<evidence type="ECO:0000313" key="14">
    <source>
        <dbReference type="Ensembl" id="ENSEBUP00000016011.1"/>
    </source>
</evidence>
<comment type="similarity">
    <text evidence="2">Belongs to the type I cytokine receptor family. Type 2 subfamily.</text>
</comment>
<evidence type="ECO:0000256" key="9">
    <source>
        <dbReference type="ARBA" id="ARBA00023170"/>
    </source>
</evidence>
<dbReference type="GO" id="GO:0005886">
    <property type="term" value="C:plasma membrane"/>
    <property type="evidence" value="ECO:0007669"/>
    <property type="project" value="UniProtKB-ARBA"/>
</dbReference>
<dbReference type="AlphaFoldDB" id="A0A8C4QIH5"/>
<dbReference type="Ensembl" id="ENSEBUT00000016587.1">
    <property type="protein sequence ID" value="ENSEBUP00000016011.1"/>
    <property type="gene ID" value="ENSEBUG00000010067.1"/>
</dbReference>
<dbReference type="PANTHER" id="PTHR48423">
    <property type="entry name" value="INTERLEUKIN-27 RECEPTOR SUBUNIT ALPHA"/>
    <property type="match status" value="1"/>
</dbReference>
<evidence type="ECO:0000256" key="3">
    <source>
        <dbReference type="ARBA" id="ARBA00022692"/>
    </source>
</evidence>
<dbReference type="PROSITE" id="PS50853">
    <property type="entry name" value="FN3"/>
    <property type="match status" value="3"/>
</dbReference>
<keyword evidence="3 11" id="KW-0812">Transmembrane</keyword>
<evidence type="ECO:0000256" key="5">
    <source>
        <dbReference type="ARBA" id="ARBA00022737"/>
    </source>
</evidence>
<evidence type="ECO:0000256" key="8">
    <source>
        <dbReference type="ARBA" id="ARBA00023157"/>
    </source>
</evidence>
<dbReference type="SUPFAM" id="SSF49265">
    <property type="entry name" value="Fibronectin type III"/>
    <property type="match status" value="3"/>
</dbReference>
<dbReference type="Pfam" id="PF00041">
    <property type="entry name" value="fn3"/>
    <property type="match status" value="2"/>
</dbReference>
<feature type="chain" id="PRO_5044680517" description="Fibronectin type-III domain-containing protein" evidence="12">
    <location>
        <begin position="20"/>
        <end position="812"/>
    </location>
</feature>
<evidence type="ECO:0000259" key="13">
    <source>
        <dbReference type="PROSITE" id="PS50853"/>
    </source>
</evidence>
<comment type="subcellular location">
    <subcellularLocation>
        <location evidence="1">Membrane</location>
        <topology evidence="1">Single-pass type I membrane protein</topology>
    </subcellularLocation>
</comment>
<evidence type="ECO:0000256" key="10">
    <source>
        <dbReference type="ARBA" id="ARBA00023180"/>
    </source>
</evidence>
<dbReference type="FunFam" id="2.60.40.10:FF:000028">
    <property type="entry name" value="Neuronal cell adhesion molecule"/>
    <property type="match status" value="1"/>
</dbReference>
<dbReference type="InterPro" id="IPR052672">
    <property type="entry name" value="Type1_Cytokine_Rcpt_Type2"/>
</dbReference>
<keyword evidence="10" id="KW-0325">Glycoprotein</keyword>
<feature type="domain" description="Fibronectin type-III" evidence="13">
    <location>
        <begin position="558"/>
        <end position="657"/>
    </location>
</feature>
<dbReference type="GO" id="GO:0004896">
    <property type="term" value="F:cytokine receptor activity"/>
    <property type="evidence" value="ECO:0007669"/>
    <property type="project" value="InterPro"/>
</dbReference>
<keyword evidence="8" id="KW-1015">Disulfide bond</keyword>
<sequence length="812" mass="91416">MSRIIVKLLMCCAIGVVSDNKWPAIVEPPEIQIVPGMSAINDPLEVQAVPDSSVTVRCILSTELHNKAKDVIWFLGKEKVPENQYNVTNSSVAEVHLINLQPTETSMLGSHLLSCCLPGINGSPYQLLAVTNVIVSYPPCAPFNITCYTMDILYMNCSWILSECVEPQKTIFHLRYDVSTHPCDNVYKNMPMGHSAVKSSLCDVQGDQGWCRINTLRWSAGRYYRLWVEGSNAIGVNNSSISCHSLWNIVKPNPPSKVNLSLSGSLAPHLQIHWLYPEGGLASSFFPLVYEIHYNRNSFDPEPQVFFMENTSRELDMAVSCTNPSARVRAQSVKGYGYWSDWSPLAMLKIAQLQAPQRGPDIWRDIRKTSEGSYSLKLFWKMLSKHEAQCFVQTYTVVIQMQDLPRSVQDVGNTTTFQIDINNNSCCVEVWANNFIGTSQNNTRLCIPAVGQFGKPPCDVKVERANHKGLWVTWKPPSEMTPLRYVVEWRKGHELDTGPAQWMRVHNSNKSDIHRIYLTGEFVDYVRYKVSVYATFPGGEGEPSSEYVYIRQGVPQVAPRNVRIQNSSWEGFDLRWDVLPISLRKGFILGYRIFYWPSNKPPSSVQNVTLYGGELVQSYRLLGLEPDVEYVVRILAFTEAGDGPQSNLKKAITSLNTGMNVVIWVSVISGTLLLVLTCTIMLVVYRQPAICVVLYSQQVPDPKNCSWAKDMDFTKPDTLHEALKVVSMLPEPWLLQLELQEVSQITEHKLDESEKDASACRVFLNASDPSGMEEAGMDINEFNVELPFPLVKNRVTGIDLSIIPSNISQDTF</sequence>
<feature type="domain" description="Fibronectin type-III" evidence="13">
    <location>
        <begin position="254"/>
        <end position="351"/>
    </location>
</feature>
<feature type="signal peptide" evidence="12">
    <location>
        <begin position="1"/>
        <end position="19"/>
    </location>
</feature>
<feature type="transmembrane region" description="Helical" evidence="11">
    <location>
        <begin position="661"/>
        <end position="685"/>
    </location>
</feature>
<keyword evidence="15" id="KW-1185">Reference proteome</keyword>
<organism evidence="14 15">
    <name type="scientific">Eptatretus burgeri</name>
    <name type="common">Inshore hagfish</name>
    <dbReference type="NCBI Taxonomy" id="7764"/>
    <lineage>
        <taxon>Eukaryota</taxon>
        <taxon>Metazoa</taxon>
        <taxon>Chordata</taxon>
        <taxon>Craniata</taxon>
        <taxon>Vertebrata</taxon>
        <taxon>Cyclostomata</taxon>
        <taxon>Myxini</taxon>
        <taxon>Myxiniformes</taxon>
        <taxon>Myxinidae</taxon>
        <taxon>Eptatretinae</taxon>
        <taxon>Eptatretus</taxon>
    </lineage>
</organism>
<dbReference type="InterPro" id="IPR036116">
    <property type="entry name" value="FN3_sf"/>
</dbReference>